<dbReference type="InterPro" id="IPR050498">
    <property type="entry name" value="Ycf3"/>
</dbReference>
<evidence type="ECO:0000256" key="2">
    <source>
        <dbReference type="ARBA" id="ARBA00022803"/>
    </source>
</evidence>
<feature type="repeat" description="TPR" evidence="3">
    <location>
        <begin position="1034"/>
        <end position="1067"/>
    </location>
</feature>
<organism evidence="5 6">
    <name type="scientific">Nostoc paludosum FACHB-159</name>
    <dbReference type="NCBI Taxonomy" id="2692908"/>
    <lineage>
        <taxon>Bacteria</taxon>
        <taxon>Bacillati</taxon>
        <taxon>Cyanobacteriota</taxon>
        <taxon>Cyanophyceae</taxon>
        <taxon>Nostocales</taxon>
        <taxon>Nostocaceae</taxon>
        <taxon>Nostoc</taxon>
    </lineage>
</organism>
<dbReference type="PROSITE" id="PS50005">
    <property type="entry name" value="TPR"/>
    <property type="match status" value="9"/>
</dbReference>
<name>A0ABR8K2E2_9NOSO</name>
<dbReference type="PROSITE" id="PS50106">
    <property type="entry name" value="PDZ"/>
    <property type="match status" value="1"/>
</dbReference>
<feature type="repeat" description="TPR" evidence="3">
    <location>
        <begin position="874"/>
        <end position="907"/>
    </location>
</feature>
<dbReference type="SMART" id="SM00028">
    <property type="entry name" value="TPR"/>
    <property type="match status" value="10"/>
</dbReference>
<keyword evidence="6" id="KW-1185">Reference proteome</keyword>
<dbReference type="InterPro" id="IPR011990">
    <property type="entry name" value="TPR-like_helical_dom_sf"/>
</dbReference>
<dbReference type="CDD" id="cd06782">
    <property type="entry name" value="cpPDZ_CPP-like"/>
    <property type="match status" value="1"/>
</dbReference>
<dbReference type="Gene3D" id="2.40.10.10">
    <property type="entry name" value="Trypsin-like serine proteases"/>
    <property type="match status" value="4"/>
</dbReference>
<feature type="domain" description="PDZ" evidence="4">
    <location>
        <begin position="933"/>
        <end position="999"/>
    </location>
</feature>
<dbReference type="SUPFAM" id="SSF48452">
    <property type="entry name" value="TPR-like"/>
    <property type="match status" value="2"/>
</dbReference>
<dbReference type="InterPro" id="IPR019734">
    <property type="entry name" value="TPR_rpt"/>
</dbReference>
<dbReference type="InterPro" id="IPR043504">
    <property type="entry name" value="Peptidase_S1_PA_chymotrypsin"/>
</dbReference>
<protein>
    <submittedName>
        <fullName evidence="5">Tetratricopeptide repeat protein</fullName>
    </submittedName>
</protein>
<dbReference type="Pfam" id="PF17820">
    <property type="entry name" value="PDZ_6"/>
    <property type="match status" value="1"/>
</dbReference>
<evidence type="ECO:0000313" key="6">
    <source>
        <dbReference type="Proteomes" id="UP000637383"/>
    </source>
</evidence>
<dbReference type="PANTHER" id="PTHR44858">
    <property type="entry name" value="TETRATRICOPEPTIDE REPEAT PROTEIN 6"/>
    <property type="match status" value="1"/>
</dbReference>
<dbReference type="PANTHER" id="PTHR44858:SF1">
    <property type="entry name" value="UDP-N-ACETYLGLUCOSAMINE--PEPTIDE N-ACETYLGLUCOSAMINYLTRANSFERASE SPINDLY-RELATED"/>
    <property type="match status" value="1"/>
</dbReference>
<dbReference type="RefSeq" id="WP_190954316.1">
    <property type="nucleotide sequence ID" value="NZ_JACJTU010000004.1"/>
</dbReference>
<dbReference type="Gene3D" id="1.25.40.10">
    <property type="entry name" value="Tetratricopeptide repeat domain"/>
    <property type="match status" value="4"/>
</dbReference>
<evidence type="ECO:0000313" key="5">
    <source>
        <dbReference type="EMBL" id="MBD2733595.1"/>
    </source>
</evidence>
<dbReference type="InterPro" id="IPR036034">
    <property type="entry name" value="PDZ_sf"/>
</dbReference>
<evidence type="ECO:0000259" key="4">
    <source>
        <dbReference type="PROSITE" id="PS50106"/>
    </source>
</evidence>
<evidence type="ECO:0000256" key="1">
    <source>
        <dbReference type="ARBA" id="ARBA00022737"/>
    </source>
</evidence>
<sequence>MKQKLIFNRSLATIAWMGILLTLPIQTSIFAPRVYAQQSNSERSPEQIKQLARTITVKILSGENRGSGILLKKQGQTYTVITNQHVLESGKPVQIQTADGKIYQGSLVKGVNFQGKDLALLEFRASGNYSLAPLGNLSTIAVNEPIYAAGFPFEANPSQSQGFVFKAGQILLVPDRAFKEGYQIGYSNEIEKGMSGGPILNRRGQVIGINGIHAYPLWGNPYIYEDGSQPSEALRDLMSRYSWGIPIQTFARLAPGYTSKETLPAANAPSSASLPPIANEVNNIAQEITVRIDVPTLRECSGSGTIVGKQGNTYSVLTAEHVVRGSQKCDRTVLEIIAPDGKQYQVRVNDDNLKTVPDTDLAILQFTSNQNYRVATLANYDIVGEGKYIFVSGWLGLKPGTTQTKRQFTAGSVASKQTGSFFARSPLSLSYGYGLVYTNLTDQGMSGGPVLDIRGRVIGIHGKAEIEEIKDKAGQPRLITLGFSWGVPISSFVRWAQSAGITPILRVENNAPPQLTPEETKSILQALFKIEKPKDNADAIDFLNYGWQLGRNAPEKPLGESEAKESIKAIERAIQLEPNFYQAWYLKGFVQTTREEYPEAFKAFDKTTQIEPTFIPAWRMRGLVLIGLERYPEALQSFDQVAKLDPDDASAQIFRSIALVGSKRFPEALEVSNQALKKNPGSWAYFARGLARFGTQDLKGALVDLNEAIRLNPEGLEDTAYSLRGSLRAQQGDLKGALTDLNEAVRLDPDDANNFKRRGDVRFQQKDYQGALADLSEAIRLKPKDFEAIKARGGIRLLQQDYKGAIADLNEALRLKPEDAEVKTILIGANRLVQMKPGDIDAIKARGGIRLLQQDYKGAIADLNEAIRLQPGDVDVIKVRGQAYLQQQDYKAAIADFSEVIRLQPDDVDAYYNRAQAQAEIKDYQKAIADYDKILFSQEFSGIGVIAEINPQTKLATVTKVIENSPAEKGGMKIGDQILAIDGKSTANLNLDQVIKLIRGQTGTKVSLQINRSDKNNLNIILTRTPIAVDSKFADVYYRRGLARTQIQDNQGARQDFQKAADLYKQQGKTDDYQKVLAKIREL</sequence>
<accession>A0ABR8K2E2</accession>
<dbReference type="EMBL" id="JACJTU010000004">
    <property type="protein sequence ID" value="MBD2733595.1"/>
    <property type="molecule type" value="Genomic_DNA"/>
</dbReference>
<feature type="repeat" description="TPR" evidence="3">
    <location>
        <begin position="718"/>
        <end position="751"/>
    </location>
</feature>
<feature type="repeat" description="TPR" evidence="3">
    <location>
        <begin position="840"/>
        <end position="873"/>
    </location>
</feature>
<gene>
    <name evidence="5" type="ORF">H6H03_06660</name>
</gene>
<feature type="repeat" description="TPR" evidence="3">
    <location>
        <begin position="615"/>
        <end position="648"/>
    </location>
</feature>
<dbReference type="SUPFAM" id="SSF50156">
    <property type="entry name" value="PDZ domain-like"/>
    <property type="match status" value="1"/>
</dbReference>
<feature type="repeat" description="TPR" evidence="3">
    <location>
        <begin position="581"/>
        <end position="614"/>
    </location>
</feature>
<keyword evidence="2 3" id="KW-0802">TPR repeat</keyword>
<dbReference type="Proteomes" id="UP000637383">
    <property type="component" value="Unassembled WGS sequence"/>
</dbReference>
<evidence type="ECO:0000256" key="3">
    <source>
        <dbReference type="PROSITE-ProRule" id="PRU00339"/>
    </source>
</evidence>
<dbReference type="Gene3D" id="2.30.42.10">
    <property type="match status" value="1"/>
</dbReference>
<dbReference type="SUPFAM" id="SSF50494">
    <property type="entry name" value="Trypsin-like serine proteases"/>
    <property type="match status" value="2"/>
</dbReference>
<keyword evidence="1" id="KW-0677">Repeat</keyword>
<feature type="repeat" description="TPR" evidence="3">
    <location>
        <begin position="682"/>
        <end position="715"/>
    </location>
</feature>
<feature type="repeat" description="TPR" evidence="3">
    <location>
        <begin position="786"/>
        <end position="819"/>
    </location>
</feature>
<dbReference type="SMART" id="SM00228">
    <property type="entry name" value="PDZ"/>
    <property type="match status" value="1"/>
</dbReference>
<reference evidence="5 6" key="1">
    <citation type="journal article" date="2020" name="ISME J.">
        <title>Comparative genomics reveals insights into cyanobacterial evolution and habitat adaptation.</title>
        <authorList>
            <person name="Chen M.Y."/>
            <person name="Teng W.K."/>
            <person name="Zhao L."/>
            <person name="Hu C.X."/>
            <person name="Zhou Y.K."/>
            <person name="Han B.P."/>
            <person name="Song L.R."/>
            <person name="Shu W.S."/>
        </authorList>
    </citation>
    <scope>NUCLEOTIDE SEQUENCE [LARGE SCALE GENOMIC DNA]</scope>
    <source>
        <strain evidence="5 6">FACHB-159</strain>
    </source>
</reference>
<dbReference type="Pfam" id="PF13365">
    <property type="entry name" value="Trypsin_2"/>
    <property type="match status" value="2"/>
</dbReference>
<feature type="repeat" description="TPR" evidence="3">
    <location>
        <begin position="752"/>
        <end position="785"/>
    </location>
</feature>
<comment type="caution">
    <text evidence="5">The sequence shown here is derived from an EMBL/GenBank/DDBJ whole genome shotgun (WGS) entry which is preliminary data.</text>
</comment>
<dbReference type="InterPro" id="IPR001478">
    <property type="entry name" value="PDZ"/>
</dbReference>
<proteinExistence type="predicted"/>
<dbReference type="InterPro" id="IPR041489">
    <property type="entry name" value="PDZ_6"/>
</dbReference>
<dbReference type="Pfam" id="PF13432">
    <property type="entry name" value="TPR_16"/>
    <property type="match status" value="4"/>
</dbReference>
<dbReference type="InterPro" id="IPR009003">
    <property type="entry name" value="Peptidase_S1_PA"/>
</dbReference>